<dbReference type="GO" id="GO:0003700">
    <property type="term" value="F:DNA-binding transcription factor activity"/>
    <property type="evidence" value="ECO:0007669"/>
    <property type="project" value="TreeGrafter"/>
</dbReference>
<dbReference type="SMART" id="SM00530">
    <property type="entry name" value="HTH_XRE"/>
    <property type="match status" value="1"/>
</dbReference>
<dbReference type="Proteomes" id="UP000321567">
    <property type="component" value="Unassembled WGS sequence"/>
</dbReference>
<dbReference type="InterPro" id="IPR050807">
    <property type="entry name" value="TransReg_Diox_bact_type"/>
</dbReference>
<dbReference type="Pfam" id="PF01381">
    <property type="entry name" value="HTH_3"/>
    <property type="match status" value="1"/>
</dbReference>
<protein>
    <submittedName>
        <fullName evidence="6">XRE family transcriptional regulator</fullName>
    </submittedName>
</protein>
<dbReference type="GO" id="GO:0005829">
    <property type="term" value="C:cytosol"/>
    <property type="evidence" value="ECO:0007669"/>
    <property type="project" value="TreeGrafter"/>
</dbReference>
<proteinExistence type="inferred from homology"/>
<dbReference type="InterPro" id="IPR010359">
    <property type="entry name" value="IrrE_HExxH"/>
</dbReference>
<accession>A0A512H5Q4</accession>
<dbReference type="PIRSF" id="PIRSF019251">
    <property type="entry name" value="Rv0465c"/>
    <property type="match status" value="1"/>
</dbReference>
<comment type="caution">
    <text evidence="6">The sequence shown here is derived from an EMBL/GenBank/DDBJ whole genome shotgun (WGS) entry which is preliminary data.</text>
</comment>
<dbReference type="PANTHER" id="PTHR46797">
    <property type="entry name" value="HTH-TYPE TRANSCRIPTIONAL REGULATOR"/>
    <property type="match status" value="1"/>
</dbReference>
<evidence type="ECO:0000259" key="5">
    <source>
        <dbReference type="PROSITE" id="PS50943"/>
    </source>
</evidence>
<reference evidence="6 7" key="1">
    <citation type="submission" date="2019-07" db="EMBL/GenBank/DDBJ databases">
        <title>Whole genome shotgun sequence of Rhodospirillum oryzae NBRC 107573.</title>
        <authorList>
            <person name="Hosoyama A."/>
            <person name="Uohara A."/>
            <person name="Ohji S."/>
            <person name="Ichikawa N."/>
        </authorList>
    </citation>
    <scope>NUCLEOTIDE SEQUENCE [LARGE SCALE GENOMIC DNA]</scope>
    <source>
        <strain evidence="6 7">NBRC 107573</strain>
    </source>
</reference>
<dbReference type="Pfam" id="PF09856">
    <property type="entry name" value="ScfRs"/>
    <property type="match status" value="1"/>
</dbReference>
<name>A0A512H5Q4_9PROT</name>
<keyword evidence="3" id="KW-0238">DNA-binding</keyword>
<evidence type="ECO:0000313" key="6">
    <source>
        <dbReference type="EMBL" id="GEO80710.1"/>
    </source>
</evidence>
<gene>
    <name evidence="6" type="ORF">ROR02_08410</name>
</gene>
<keyword evidence="2" id="KW-0805">Transcription regulation</keyword>
<dbReference type="Pfam" id="PF06114">
    <property type="entry name" value="Peptidase_M78"/>
    <property type="match status" value="1"/>
</dbReference>
<evidence type="ECO:0000313" key="7">
    <source>
        <dbReference type="Proteomes" id="UP000321567"/>
    </source>
</evidence>
<dbReference type="CDD" id="cd00093">
    <property type="entry name" value="HTH_XRE"/>
    <property type="match status" value="1"/>
</dbReference>
<dbReference type="InterPro" id="IPR018653">
    <property type="entry name" value="ScfR_C"/>
</dbReference>
<dbReference type="RefSeq" id="WP_147162758.1">
    <property type="nucleotide sequence ID" value="NZ_BJZO01000014.1"/>
</dbReference>
<dbReference type="InterPro" id="IPR010982">
    <property type="entry name" value="Lambda_DNA-bd_dom_sf"/>
</dbReference>
<dbReference type="AlphaFoldDB" id="A0A512H5Q4"/>
<keyword evidence="7" id="KW-1185">Reference proteome</keyword>
<feature type="domain" description="HTH cro/C1-type" evidence="5">
    <location>
        <begin position="10"/>
        <end position="64"/>
    </location>
</feature>
<dbReference type="EMBL" id="BJZO01000014">
    <property type="protein sequence ID" value="GEO80710.1"/>
    <property type="molecule type" value="Genomic_DNA"/>
</dbReference>
<dbReference type="OrthoDB" id="1123084at2"/>
<organism evidence="6 7">
    <name type="scientific">Pararhodospirillum oryzae</name>
    <dbReference type="NCBI Taxonomy" id="478448"/>
    <lineage>
        <taxon>Bacteria</taxon>
        <taxon>Pseudomonadati</taxon>
        <taxon>Pseudomonadota</taxon>
        <taxon>Alphaproteobacteria</taxon>
        <taxon>Rhodospirillales</taxon>
        <taxon>Rhodospirillaceae</taxon>
        <taxon>Pararhodospirillum</taxon>
    </lineage>
</organism>
<comment type="similarity">
    <text evidence="1">Belongs to the short-chain fatty acyl-CoA assimilation regulator (ScfR) family.</text>
</comment>
<dbReference type="SUPFAM" id="SSF47413">
    <property type="entry name" value="lambda repressor-like DNA-binding domains"/>
    <property type="match status" value="1"/>
</dbReference>
<dbReference type="InterPro" id="IPR001387">
    <property type="entry name" value="Cro/C1-type_HTH"/>
</dbReference>
<dbReference type="Gene3D" id="1.10.260.40">
    <property type="entry name" value="lambda repressor-like DNA-binding domains"/>
    <property type="match status" value="1"/>
</dbReference>
<dbReference type="GO" id="GO:0003677">
    <property type="term" value="F:DNA binding"/>
    <property type="evidence" value="ECO:0007669"/>
    <property type="project" value="UniProtKB-KW"/>
</dbReference>
<evidence type="ECO:0000256" key="2">
    <source>
        <dbReference type="ARBA" id="ARBA00023015"/>
    </source>
</evidence>
<evidence type="ECO:0000256" key="4">
    <source>
        <dbReference type="ARBA" id="ARBA00023163"/>
    </source>
</evidence>
<dbReference type="PANTHER" id="PTHR46797:SF23">
    <property type="entry name" value="HTH-TYPE TRANSCRIPTIONAL REGULATOR SUTR"/>
    <property type="match status" value="1"/>
</dbReference>
<dbReference type="PROSITE" id="PS50943">
    <property type="entry name" value="HTH_CROC1"/>
    <property type="match status" value="1"/>
</dbReference>
<evidence type="ECO:0000256" key="3">
    <source>
        <dbReference type="ARBA" id="ARBA00023125"/>
    </source>
</evidence>
<keyword evidence="4" id="KW-0804">Transcription</keyword>
<dbReference type="InterPro" id="IPR026281">
    <property type="entry name" value="HTH_RamB"/>
</dbReference>
<evidence type="ECO:0000256" key="1">
    <source>
        <dbReference type="ARBA" id="ARBA00007227"/>
    </source>
</evidence>
<sequence>MTKAFVGAQIRRLREDRGLTQAALARQLDLSPSYLNQLERNQRPLTVPVLVRLSTVLGVDVQVFSEEDEGRLLADLQGALREAGVGEGVSLRDLKELVRTMPEVGRAVIALHQQARAGAERLEALAHTLGAPVEGLGPAPPPLPHEEVRDYFYERHNHIPELDEAGERLYADGLLALDTREEGLERLLADRHRIRVRVRDDITLGADVQRRFDPDAGVLALSRRLTPGQRLFQMATQLAFLEHGALIARLTEVPGLGSPEARALARIGLANYFAGAAILPYGPFLEAAEARRYDIDVLGEIFGVGFETVCHRLSTLQRPEARGVPFVFVRVDRAGNISKRQSATDFHFSRVGGSCPLWIVHDAFATPGRTLTQLARMPDGRRTLWVARTVIHQRGGFGQPEKVFALGLGCDLRHAPRLVYARGLDLNDPEAATPIGGGCKVCERTGCVQRAFPPLGRRVQADEGRSHTTPYAFT</sequence>